<dbReference type="InterPro" id="IPR011050">
    <property type="entry name" value="Pectin_lyase_fold/virulence"/>
</dbReference>
<evidence type="ECO:0000259" key="2">
    <source>
        <dbReference type="SMART" id="SM00256"/>
    </source>
</evidence>
<dbReference type="SMART" id="SM00256">
    <property type="entry name" value="FBOX"/>
    <property type="match status" value="1"/>
</dbReference>
<gene>
    <name evidence="3" type="ORF">PSAL00342_LOCUS7075</name>
</gene>
<dbReference type="InterPro" id="IPR036047">
    <property type="entry name" value="F-box-like_dom_sf"/>
</dbReference>
<protein>
    <recommendedName>
        <fullName evidence="2">F-box domain-containing protein</fullName>
    </recommendedName>
</protein>
<feature type="domain" description="F-box" evidence="2">
    <location>
        <begin position="108"/>
        <end position="148"/>
    </location>
</feature>
<accession>A0A7S3XFE7</accession>
<feature type="region of interest" description="Disordered" evidence="1">
    <location>
        <begin position="16"/>
        <end position="46"/>
    </location>
</feature>
<dbReference type="SUPFAM" id="SSF51126">
    <property type="entry name" value="Pectin lyase-like"/>
    <property type="match status" value="1"/>
</dbReference>
<proteinExistence type="predicted"/>
<dbReference type="Gene3D" id="2.160.20.10">
    <property type="entry name" value="Single-stranded right-handed beta-helix, Pectin lyase-like"/>
    <property type="match status" value="1"/>
</dbReference>
<dbReference type="Pfam" id="PF13229">
    <property type="entry name" value="Beta_helix"/>
    <property type="match status" value="1"/>
</dbReference>
<dbReference type="InterPro" id="IPR039448">
    <property type="entry name" value="Beta_helix"/>
</dbReference>
<dbReference type="EMBL" id="HBIS01008283">
    <property type="protein sequence ID" value="CAE0613176.1"/>
    <property type="molecule type" value="Transcribed_RNA"/>
</dbReference>
<dbReference type="AlphaFoldDB" id="A0A7S3XFE7"/>
<sequence length="397" mass="44775">MGAVVGRFARKTWEEEVETKQADRQGGRRKRIRAPDGTNHAGKRWRCDEETSDEACLATKAVDHATFLKDEEEKGKKKLEELLRRKWCKWAPLVQKIEKCKYKRSVCFSVELLVCVFRHLPYRDRLRCMEVCKIWNEAGNDPTFRRRVKADQSIQEVLDAAGAGDTLLIEPSFYEEQLCIRRPVKLVGLPCPSCWGSERLATVLQSPDYETIDCRARCCIERMILRSTSVQEGKSLISFGRGCEYMKLEHCEISGLSGILLPVSTVHRKLCLKNTRVHSTDCETAICIEGGSCLIQGCTVTGNSGTGITVGPYGFALVKNCDVSFNHVGLSLSGSGQVKHNIVWGNRYKSFDYDPDHSCELYKNQIRSLQKRFTVPTAEESENSSEQDAHGFATESD</sequence>
<organism evidence="3">
    <name type="scientific">Picocystis salinarum</name>
    <dbReference type="NCBI Taxonomy" id="88271"/>
    <lineage>
        <taxon>Eukaryota</taxon>
        <taxon>Viridiplantae</taxon>
        <taxon>Chlorophyta</taxon>
        <taxon>Picocystophyceae</taxon>
        <taxon>Picocystales</taxon>
        <taxon>Picocystaceae</taxon>
        <taxon>Picocystis</taxon>
    </lineage>
</organism>
<reference evidence="3" key="1">
    <citation type="submission" date="2021-01" db="EMBL/GenBank/DDBJ databases">
        <authorList>
            <person name="Corre E."/>
            <person name="Pelletier E."/>
            <person name="Niang G."/>
            <person name="Scheremetjew M."/>
            <person name="Finn R."/>
            <person name="Kale V."/>
            <person name="Holt S."/>
            <person name="Cochrane G."/>
            <person name="Meng A."/>
            <person name="Brown T."/>
            <person name="Cohen L."/>
        </authorList>
    </citation>
    <scope>NUCLEOTIDE SEQUENCE</scope>
    <source>
        <strain evidence="3">CCMP1897</strain>
    </source>
</reference>
<dbReference type="Gene3D" id="1.20.1280.50">
    <property type="match status" value="1"/>
</dbReference>
<dbReference type="SUPFAM" id="SSF81383">
    <property type="entry name" value="F-box domain"/>
    <property type="match status" value="1"/>
</dbReference>
<dbReference type="Pfam" id="PF12937">
    <property type="entry name" value="F-box-like"/>
    <property type="match status" value="1"/>
</dbReference>
<feature type="compositionally biased region" description="Basic and acidic residues" evidence="1">
    <location>
        <begin position="16"/>
        <end position="26"/>
    </location>
</feature>
<evidence type="ECO:0000256" key="1">
    <source>
        <dbReference type="SAM" id="MobiDB-lite"/>
    </source>
</evidence>
<dbReference type="InterPro" id="IPR012334">
    <property type="entry name" value="Pectin_lyas_fold"/>
</dbReference>
<dbReference type="InterPro" id="IPR001810">
    <property type="entry name" value="F-box_dom"/>
</dbReference>
<name>A0A7S3XFE7_9CHLO</name>
<evidence type="ECO:0000313" key="3">
    <source>
        <dbReference type="EMBL" id="CAE0613176.1"/>
    </source>
</evidence>
<feature type="region of interest" description="Disordered" evidence="1">
    <location>
        <begin position="375"/>
        <end position="397"/>
    </location>
</feature>